<evidence type="ECO:0008006" key="3">
    <source>
        <dbReference type="Google" id="ProtNLM"/>
    </source>
</evidence>
<sequence length="108" mass="11232">MVQIVVGAAVPVLAAAGATGWVTAAVAAVPVVAEGIQQLFQWHSTWLRCRSTAEALKTEKFLYATEAGPYADGTRSSLLAERITAITGKEADGWAESAAVGIGKQEES</sequence>
<name>A0A7K0DNR2_9NOCA</name>
<keyword evidence="2" id="KW-1185">Reference proteome</keyword>
<accession>A0A7K0DNR2</accession>
<gene>
    <name evidence="1" type="ORF">NRB56_29690</name>
</gene>
<dbReference type="NCBIfam" id="NF033634">
    <property type="entry name" value="SLATT_1"/>
    <property type="match status" value="1"/>
</dbReference>
<reference evidence="1 2" key="1">
    <citation type="submission" date="2019-10" db="EMBL/GenBank/DDBJ databases">
        <title>Nocardia macrotermitis sp. nov. and Nocardia aurantia sp. nov., isolated from the gut of fungus growing-termite Macrotermes natalensis.</title>
        <authorList>
            <person name="Benndorf R."/>
            <person name="Schwitalla J."/>
            <person name="Martin K."/>
            <person name="De Beer W."/>
            <person name="Kaster A.-K."/>
            <person name="Vollmers J."/>
            <person name="Poulsen M."/>
            <person name="Beemelmanns C."/>
        </authorList>
    </citation>
    <scope>NUCLEOTIDE SEQUENCE [LARGE SCALE GENOMIC DNA]</scope>
    <source>
        <strain evidence="1 2">RB56</strain>
    </source>
</reference>
<dbReference type="Proteomes" id="UP000431401">
    <property type="component" value="Unassembled WGS sequence"/>
</dbReference>
<evidence type="ECO:0000313" key="2">
    <source>
        <dbReference type="Proteomes" id="UP000431401"/>
    </source>
</evidence>
<proteinExistence type="predicted"/>
<organism evidence="1 2">
    <name type="scientific">Nocardia aurantia</name>
    <dbReference type="NCBI Taxonomy" id="2585199"/>
    <lineage>
        <taxon>Bacteria</taxon>
        <taxon>Bacillati</taxon>
        <taxon>Actinomycetota</taxon>
        <taxon>Actinomycetes</taxon>
        <taxon>Mycobacteriales</taxon>
        <taxon>Nocardiaceae</taxon>
        <taxon>Nocardia</taxon>
    </lineage>
</organism>
<evidence type="ECO:0000313" key="1">
    <source>
        <dbReference type="EMBL" id="MQY27386.1"/>
    </source>
</evidence>
<comment type="caution">
    <text evidence="1">The sequence shown here is derived from an EMBL/GenBank/DDBJ whole genome shotgun (WGS) entry which is preliminary data.</text>
</comment>
<dbReference type="InterPro" id="IPR025325">
    <property type="entry name" value="DUF4231"/>
</dbReference>
<dbReference type="AlphaFoldDB" id="A0A7K0DNR2"/>
<dbReference type="Pfam" id="PF14015">
    <property type="entry name" value="DUF4231"/>
    <property type="match status" value="1"/>
</dbReference>
<protein>
    <recommendedName>
        <fullName evidence="3">DUF4231 domain-containing protein</fullName>
    </recommendedName>
</protein>
<dbReference type="EMBL" id="WEGI01000006">
    <property type="protein sequence ID" value="MQY27386.1"/>
    <property type="molecule type" value="Genomic_DNA"/>
</dbReference>